<accession>D5WS52</accession>
<dbReference type="eggNOG" id="COG1028">
    <property type="taxonomic scope" value="Bacteria"/>
</dbReference>
<dbReference type="FunFam" id="3.40.50.720:FF:000084">
    <property type="entry name" value="Short-chain dehydrogenase reductase"/>
    <property type="match status" value="1"/>
</dbReference>
<gene>
    <name evidence="3" type="ordered locus">Btus_2337</name>
</gene>
<keyword evidence="2" id="KW-0560">Oxidoreductase</keyword>
<dbReference type="Gene3D" id="3.40.50.720">
    <property type="entry name" value="NAD(P)-binding Rossmann-like Domain"/>
    <property type="match status" value="1"/>
</dbReference>
<dbReference type="STRING" id="562970.Btus_2337"/>
<dbReference type="HOGENOM" id="CLU_010194_1_2_9"/>
<dbReference type="AlphaFoldDB" id="D5WS52"/>
<dbReference type="InterPro" id="IPR036291">
    <property type="entry name" value="NAD(P)-bd_dom_sf"/>
</dbReference>
<dbReference type="GO" id="GO:0008206">
    <property type="term" value="P:bile acid metabolic process"/>
    <property type="evidence" value="ECO:0007669"/>
    <property type="project" value="UniProtKB-ARBA"/>
</dbReference>
<name>D5WS52_KYRT2</name>
<dbReference type="OrthoDB" id="125587at2"/>
<dbReference type="InterPro" id="IPR002347">
    <property type="entry name" value="SDR_fam"/>
</dbReference>
<protein>
    <submittedName>
        <fullName evidence="3">Short-chain dehydrogenase/reductase SDR</fullName>
    </submittedName>
</protein>
<dbReference type="SUPFAM" id="SSF51735">
    <property type="entry name" value="NAD(P)-binding Rossmann-fold domains"/>
    <property type="match status" value="1"/>
</dbReference>
<evidence type="ECO:0000313" key="4">
    <source>
        <dbReference type="Proteomes" id="UP000002368"/>
    </source>
</evidence>
<dbReference type="Proteomes" id="UP000002368">
    <property type="component" value="Chromosome"/>
</dbReference>
<evidence type="ECO:0000313" key="3">
    <source>
        <dbReference type="EMBL" id="ADG07004.1"/>
    </source>
</evidence>
<proteinExistence type="inferred from homology"/>
<evidence type="ECO:0000256" key="2">
    <source>
        <dbReference type="ARBA" id="ARBA00023002"/>
    </source>
</evidence>
<reference evidence="3 4" key="1">
    <citation type="journal article" date="2011" name="Stand. Genomic Sci.">
        <title>Complete genome sequence of the thermophilic, hydrogen-oxidizing Bacillus tusciae type strain (T2) and reclassification in the new genus, Kyrpidia gen. nov. as Kyrpidia tusciae comb. nov. and emendation of the family Alicyclobacillaceae da Costa and Rainey, 2010.</title>
        <authorList>
            <person name="Klenk H.P."/>
            <person name="Lapidus A."/>
            <person name="Chertkov O."/>
            <person name="Copeland A."/>
            <person name="Del Rio T.G."/>
            <person name="Nolan M."/>
            <person name="Lucas S."/>
            <person name="Chen F."/>
            <person name="Tice H."/>
            <person name="Cheng J.F."/>
            <person name="Han C."/>
            <person name="Bruce D."/>
            <person name="Goodwin L."/>
            <person name="Pitluck S."/>
            <person name="Pati A."/>
            <person name="Ivanova N."/>
            <person name="Mavromatis K."/>
            <person name="Daum C."/>
            <person name="Chen A."/>
            <person name="Palaniappan K."/>
            <person name="Chang Y.J."/>
            <person name="Land M."/>
            <person name="Hauser L."/>
            <person name="Jeffries C.D."/>
            <person name="Detter J.C."/>
            <person name="Rohde M."/>
            <person name="Abt B."/>
            <person name="Pukall R."/>
            <person name="Goker M."/>
            <person name="Bristow J."/>
            <person name="Markowitz V."/>
            <person name="Hugenholtz P."/>
            <person name="Eisen J.A."/>
        </authorList>
    </citation>
    <scope>NUCLEOTIDE SEQUENCE [LARGE SCALE GENOMIC DNA]</scope>
    <source>
        <strain evidence="3 4">DSM 2912</strain>
    </source>
</reference>
<dbReference type="Pfam" id="PF13561">
    <property type="entry name" value="adh_short_C2"/>
    <property type="match status" value="1"/>
</dbReference>
<dbReference type="EMBL" id="CP002017">
    <property type="protein sequence ID" value="ADG07004.1"/>
    <property type="molecule type" value="Genomic_DNA"/>
</dbReference>
<comment type="similarity">
    <text evidence="1">Belongs to the short-chain dehydrogenases/reductases (SDR) family.</text>
</comment>
<dbReference type="PRINTS" id="PR00081">
    <property type="entry name" value="GDHRDH"/>
</dbReference>
<dbReference type="GO" id="GO:0016616">
    <property type="term" value="F:oxidoreductase activity, acting on the CH-OH group of donors, NAD or NADP as acceptor"/>
    <property type="evidence" value="ECO:0007669"/>
    <property type="project" value="TreeGrafter"/>
</dbReference>
<dbReference type="RefSeq" id="WP_013076287.1">
    <property type="nucleotide sequence ID" value="NC_014098.1"/>
</dbReference>
<dbReference type="PANTHER" id="PTHR42760">
    <property type="entry name" value="SHORT-CHAIN DEHYDROGENASES/REDUCTASES FAMILY MEMBER"/>
    <property type="match status" value="1"/>
</dbReference>
<sequence length="261" mass="27751">MDLQLQGKVVLVTGASRGMGAATALEFAREGARVVLCARRDEALKQTAENIRRQTGQEVFPIVADITHADQMQSVAKVVKERFGRVDAAFVNGGAPDAGSFLQLQGAQWDAGYQTIVKGPVHVVQAILPLMSTGSSLVINTSNFVKQISTTYTLATSLRMAVVGLMKTLADELGPKGIRVNAIAPGVTNTEIIKTWLDAEAQRLGKTAGEVEKQYAASIPLGRFAEPSEIARVAVFLASPAASFVHGALWVVDGGEVRFSM</sequence>
<organism evidence="3 4">
    <name type="scientific">Kyrpidia tusciae (strain DSM 2912 / NBRC 15312 / T2)</name>
    <name type="common">Bacillus tusciae</name>
    <dbReference type="NCBI Taxonomy" id="562970"/>
    <lineage>
        <taxon>Bacteria</taxon>
        <taxon>Bacillati</taxon>
        <taxon>Bacillota</taxon>
        <taxon>Bacilli</taxon>
        <taxon>Bacillales</taxon>
        <taxon>Alicyclobacillaceae</taxon>
        <taxon>Kyrpidia</taxon>
    </lineage>
</organism>
<dbReference type="KEGG" id="bts:Btus_2337"/>
<keyword evidence="4" id="KW-1185">Reference proteome</keyword>
<evidence type="ECO:0000256" key="1">
    <source>
        <dbReference type="ARBA" id="ARBA00006484"/>
    </source>
</evidence>